<evidence type="ECO:0000313" key="3">
    <source>
        <dbReference type="Proteomes" id="UP000477311"/>
    </source>
</evidence>
<dbReference type="PANTHER" id="PTHR30093">
    <property type="entry name" value="GENERAL SECRETION PATHWAY PROTEIN G"/>
    <property type="match status" value="1"/>
</dbReference>
<dbReference type="AlphaFoldDB" id="A0A6M1RMR6"/>
<protein>
    <submittedName>
        <fullName evidence="2">Type II secretion system protein</fullName>
    </submittedName>
</protein>
<evidence type="ECO:0000256" key="1">
    <source>
        <dbReference type="SAM" id="Phobius"/>
    </source>
</evidence>
<dbReference type="Proteomes" id="UP000477311">
    <property type="component" value="Unassembled WGS sequence"/>
</dbReference>
<dbReference type="RefSeq" id="WP_165106740.1">
    <property type="nucleotide sequence ID" value="NZ_JAAKYA010000042.1"/>
</dbReference>
<name>A0A6M1RMR6_9BACT</name>
<dbReference type="NCBIfam" id="TIGR02532">
    <property type="entry name" value="IV_pilin_GFxxxE"/>
    <property type="match status" value="1"/>
</dbReference>
<gene>
    <name evidence="2" type="ORF">G4L39_06180</name>
</gene>
<evidence type="ECO:0000313" key="2">
    <source>
        <dbReference type="EMBL" id="NGO38983.1"/>
    </source>
</evidence>
<keyword evidence="1" id="KW-0812">Transmembrane</keyword>
<dbReference type="PANTHER" id="PTHR30093:SF2">
    <property type="entry name" value="TYPE II SECRETION SYSTEM PROTEIN H"/>
    <property type="match status" value="1"/>
</dbReference>
<reference evidence="2 3" key="1">
    <citation type="submission" date="2020-02" db="EMBL/GenBank/DDBJ databases">
        <title>Draft genome sequence of Limisphaera ngatamarikiensis NGM72.4T, a thermophilic Verrucomicrobia grouped in subdivision 3.</title>
        <authorList>
            <person name="Carere C.R."/>
            <person name="Steen J."/>
            <person name="Hugenholtz P."/>
            <person name="Stott M.B."/>
        </authorList>
    </citation>
    <scope>NUCLEOTIDE SEQUENCE [LARGE SCALE GENOMIC DNA]</scope>
    <source>
        <strain evidence="2 3">NGM72.4</strain>
    </source>
</reference>
<organism evidence="2 3">
    <name type="scientific">Limisphaera ngatamarikiensis</name>
    <dbReference type="NCBI Taxonomy" id="1324935"/>
    <lineage>
        <taxon>Bacteria</taxon>
        <taxon>Pseudomonadati</taxon>
        <taxon>Verrucomicrobiota</taxon>
        <taxon>Verrucomicrobiia</taxon>
        <taxon>Limisphaerales</taxon>
        <taxon>Limisphaeraceae</taxon>
        <taxon>Limisphaera</taxon>
    </lineage>
</organism>
<keyword evidence="3" id="KW-1185">Reference proteome</keyword>
<dbReference type="Pfam" id="PF07963">
    <property type="entry name" value="N_methyl"/>
    <property type="match status" value="1"/>
</dbReference>
<feature type="transmembrane region" description="Helical" evidence="1">
    <location>
        <begin position="20"/>
        <end position="40"/>
    </location>
</feature>
<dbReference type="SUPFAM" id="SSF54523">
    <property type="entry name" value="Pili subunits"/>
    <property type="match status" value="1"/>
</dbReference>
<comment type="caution">
    <text evidence="2">The sequence shown here is derived from an EMBL/GenBank/DDBJ whole genome shotgun (WGS) entry which is preliminary data.</text>
</comment>
<keyword evidence="1" id="KW-0472">Membrane</keyword>
<proteinExistence type="predicted"/>
<sequence length="279" mass="30988">MRLNPCHDRPAQPHTGPCAFTLIELLVVIAILAILASMLLPALGKAKAKAHTTQCMANQKQIGVAMALHLNDNNDMYPYAAIYTGDYMYQMSWDDLLHRSLGGTAPQSELDLAIMDSVYVPKLLKCPADRVPNTVVWAQYGQRRTYSMIEASLSVNRFGDPLPPTTRGVGVYYWWRGVPGLPNWEQPGYKSSVVEQPARTFLLAENPKTNNIAGNCWPAAVPSPARQLEGYGGPVYYLHNGRFNYLFHDGHSELLKVEQTIGRGSINDPRGFWTVVAND</sequence>
<dbReference type="Gene3D" id="3.30.700.10">
    <property type="entry name" value="Glycoprotein, Type 4 Pilin"/>
    <property type="match status" value="1"/>
</dbReference>
<dbReference type="EMBL" id="JAAKYA010000042">
    <property type="protein sequence ID" value="NGO38983.1"/>
    <property type="molecule type" value="Genomic_DNA"/>
</dbReference>
<dbReference type="InterPro" id="IPR012902">
    <property type="entry name" value="N_methyl_site"/>
</dbReference>
<dbReference type="InterPro" id="IPR045584">
    <property type="entry name" value="Pilin-like"/>
</dbReference>
<keyword evidence="1" id="KW-1133">Transmembrane helix</keyword>
<accession>A0A6M1RMR6</accession>